<dbReference type="EMBL" id="BMYK01000004">
    <property type="protein sequence ID" value="GHC78803.1"/>
    <property type="molecule type" value="Genomic_DNA"/>
</dbReference>
<dbReference type="PANTHER" id="PTHR12993">
    <property type="entry name" value="N-ACETYLGLUCOSAMINYL-PHOSPHATIDYLINOSITOL DE-N-ACETYLASE-RELATED"/>
    <property type="match status" value="1"/>
</dbReference>
<protein>
    <submittedName>
        <fullName evidence="1">Acetylglucosaminylphosphatidylinositol deacetylase</fullName>
    </submittedName>
</protein>
<gene>
    <name evidence="1" type="ORF">GCM10007320_19540</name>
</gene>
<dbReference type="Gene3D" id="3.40.50.10320">
    <property type="entry name" value="LmbE-like"/>
    <property type="match status" value="1"/>
</dbReference>
<dbReference type="SUPFAM" id="SSF102588">
    <property type="entry name" value="LmbE-like"/>
    <property type="match status" value="1"/>
</dbReference>
<accession>A0ABQ3FZH4</accession>
<dbReference type="InterPro" id="IPR024078">
    <property type="entry name" value="LmbE-like_dom_sf"/>
</dbReference>
<dbReference type="Proteomes" id="UP000626210">
    <property type="component" value="Unassembled WGS sequence"/>
</dbReference>
<dbReference type="PANTHER" id="PTHR12993:SF29">
    <property type="entry name" value="BLR3841 PROTEIN"/>
    <property type="match status" value="1"/>
</dbReference>
<name>A0ABQ3FZH4_9BURK</name>
<dbReference type="RefSeq" id="WP_189686742.1">
    <property type="nucleotide sequence ID" value="NZ_BMYK01000004.1"/>
</dbReference>
<evidence type="ECO:0000313" key="1">
    <source>
        <dbReference type="EMBL" id="GHC78803.1"/>
    </source>
</evidence>
<evidence type="ECO:0000313" key="2">
    <source>
        <dbReference type="Proteomes" id="UP000626210"/>
    </source>
</evidence>
<organism evidence="1 2">
    <name type="scientific">Pseudorhodoferax aquiterrae</name>
    <dbReference type="NCBI Taxonomy" id="747304"/>
    <lineage>
        <taxon>Bacteria</taxon>
        <taxon>Pseudomonadati</taxon>
        <taxon>Pseudomonadota</taxon>
        <taxon>Betaproteobacteria</taxon>
        <taxon>Burkholderiales</taxon>
        <taxon>Comamonadaceae</taxon>
    </lineage>
</organism>
<comment type="caution">
    <text evidence="1">The sequence shown here is derived from an EMBL/GenBank/DDBJ whole genome shotgun (WGS) entry which is preliminary data.</text>
</comment>
<proteinExistence type="predicted"/>
<dbReference type="InterPro" id="IPR003737">
    <property type="entry name" value="GlcNAc_PI_deacetylase-related"/>
</dbReference>
<reference evidence="2" key="1">
    <citation type="journal article" date="2019" name="Int. J. Syst. Evol. Microbiol.">
        <title>The Global Catalogue of Microorganisms (GCM) 10K type strain sequencing project: providing services to taxonomists for standard genome sequencing and annotation.</title>
        <authorList>
            <consortium name="The Broad Institute Genomics Platform"/>
            <consortium name="The Broad Institute Genome Sequencing Center for Infectious Disease"/>
            <person name="Wu L."/>
            <person name="Ma J."/>
        </authorList>
    </citation>
    <scope>NUCLEOTIDE SEQUENCE [LARGE SCALE GENOMIC DNA]</scope>
    <source>
        <strain evidence="2">KCTC 23314</strain>
    </source>
</reference>
<sequence length="253" mass="27586">MDALSSRRIEAGDGTPEPQWQCWLQARALPHLAPQDLLPPGARAVVVAPHPDDEVLAVGGLLAHAATLRRRALLIAVTDGEASHAGSMRWPPGRLASRRRAETRLALARLGSDAAVLRAGLADGRVAAREGVLHALLLRTLRPSDRVFTTWSLDGHPDHEATGRTTRAAAEQVGAQVYEVPVWGWHWAACGDARMPWEQARLVTLSPQAVARKCAALQAFASQWEHDPDCPHTPVLRDAMRVRAQRPFELVFA</sequence>
<keyword evidence="2" id="KW-1185">Reference proteome</keyword>
<dbReference type="Pfam" id="PF02585">
    <property type="entry name" value="PIG-L"/>
    <property type="match status" value="1"/>
</dbReference>